<dbReference type="RefSeq" id="XP_002502579.1">
    <property type="nucleotide sequence ID" value="XM_002502533.1"/>
</dbReference>
<dbReference type="AlphaFoldDB" id="C1E6N5"/>
<accession>C1E6N5</accession>
<name>C1E6N5_MICCC</name>
<organism evidence="2 3">
    <name type="scientific">Micromonas commoda (strain RCC299 / NOUM17 / CCMP2709)</name>
    <name type="common">Picoplanktonic green alga</name>
    <dbReference type="NCBI Taxonomy" id="296587"/>
    <lineage>
        <taxon>Eukaryota</taxon>
        <taxon>Viridiplantae</taxon>
        <taxon>Chlorophyta</taxon>
        <taxon>Mamiellophyceae</taxon>
        <taxon>Mamiellales</taxon>
        <taxon>Mamiellaceae</taxon>
        <taxon>Micromonas</taxon>
    </lineage>
</organism>
<feature type="compositionally biased region" description="Low complexity" evidence="1">
    <location>
        <begin position="64"/>
        <end position="75"/>
    </location>
</feature>
<evidence type="ECO:0000313" key="3">
    <source>
        <dbReference type="Proteomes" id="UP000002009"/>
    </source>
</evidence>
<dbReference type="GeneID" id="8243492"/>
<gene>
    <name evidence="2" type="ORF">MICPUN_58720</name>
</gene>
<feature type="compositionally biased region" description="Low complexity" evidence="1">
    <location>
        <begin position="127"/>
        <end position="142"/>
    </location>
</feature>
<dbReference type="KEGG" id="mis:MICPUN_58720"/>
<feature type="region of interest" description="Disordered" evidence="1">
    <location>
        <begin position="29"/>
        <end position="178"/>
    </location>
</feature>
<feature type="compositionally biased region" description="Basic and acidic residues" evidence="1">
    <location>
        <begin position="10"/>
        <end position="20"/>
    </location>
</feature>
<protein>
    <submittedName>
        <fullName evidence="2">Uncharacterized protein</fullName>
    </submittedName>
</protein>
<dbReference type="EMBL" id="CP001326">
    <property type="protein sequence ID" value="ACO63837.1"/>
    <property type="molecule type" value="Genomic_DNA"/>
</dbReference>
<sequence>MGLCCGASQARRDRSADYEERRKQELLEALGEGYNGELDFAESETASELPTPGRESYSGEETPNRSPSRSGTTSRSSRESPQRYDSSYQSYETTESDRTESIRAAREAEARQGSDGGFTELREWSRAGRPASPARAVPPGAVNVSPGARHSSQGGVSPGRAPFGWVRRRGEQPAGVRPDESLTRLAGEAASYEAIRASLNVEQALDRPLAEFLAPVDAVTAFKGKRHNLFSPYQDMPKSLLLPYQNYQAYGVAKR</sequence>
<feature type="compositionally biased region" description="Basic and acidic residues" evidence="1">
    <location>
        <begin position="95"/>
        <end position="112"/>
    </location>
</feature>
<dbReference type="InParanoid" id="C1E6N5"/>
<reference evidence="2 3" key="1">
    <citation type="journal article" date="2009" name="Science">
        <title>Green evolution and dynamic adaptations revealed by genomes of the marine picoeukaryotes Micromonas.</title>
        <authorList>
            <person name="Worden A.Z."/>
            <person name="Lee J.H."/>
            <person name="Mock T."/>
            <person name="Rouze P."/>
            <person name="Simmons M.P."/>
            <person name="Aerts A.L."/>
            <person name="Allen A.E."/>
            <person name="Cuvelier M.L."/>
            <person name="Derelle E."/>
            <person name="Everett M.V."/>
            <person name="Foulon E."/>
            <person name="Grimwood J."/>
            <person name="Gundlach H."/>
            <person name="Henrissat B."/>
            <person name="Napoli C."/>
            <person name="McDonald S.M."/>
            <person name="Parker M.S."/>
            <person name="Rombauts S."/>
            <person name="Salamov A."/>
            <person name="Von Dassow P."/>
            <person name="Badger J.H."/>
            <person name="Coutinho P.M."/>
            <person name="Demir E."/>
            <person name="Dubchak I."/>
            <person name="Gentemann C."/>
            <person name="Eikrem W."/>
            <person name="Gready J.E."/>
            <person name="John U."/>
            <person name="Lanier W."/>
            <person name="Lindquist E.A."/>
            <person name="Lucas S."/>
            <person name="Mayer K.F."/>
            <person name="Moreau H."/>
            <person name="Not F."/>
            <person name="Otillar R."/>
            <person name="Panaud O."/>
            <person name="Pangilinan J."/>
            <person name="Paulsen I."/>
            <person name="Piegu B."/>
            <person name="Poliakov A."/>
            <person name="Robbens S."/>
            <person name="Schmutz J."/>
            <person name="Toulza E."/>
            <person name="Wyss T."/>
            <person name="Zelensky A."/>
            <person name="Zhou K."/>
            <person name="Armbrust E.V."/>
            <person name="Bhattacharya D."/>
            <person name="Goodenough U.W."/>
            <person name="Van de Peer Y."/>
            <person name="Grigoriev I.V."/>
        </authorList>
    </citation>
    <scope>NUCLEOTIDE SEQUENCE [LARGE SCALE GENOMIC DNA]</scope>
    <source>
        <strain evidence="3">RCC299 / NOUM17</strain>
    </source>
</reference>
<feature type="region of interest" description="Disordered" evidence="1">
    <location>
        <begin position="1"/>
        <end position="20"/>
    </location>
</feature>
<keyword evidence="3" id="KW-1185">Reference proteome</keyword>
<evidence type="ECO:0000256" key="1">
    <source>
        <dbReference type="SAM" id="MobiDB-lite"/>
    </source>
</evidence>
<feature type="compositionally biased region" description="Polar residues" evidence="1">
    <location>
        <begin position="83"/>
        <end position="93"/>
    </location>
</feature>
<dbReference type="Proteomes" id="UP000002009">
    <property type="component" value="Chromosome 5"/>
</dbReference>
<evidence type="ECO:0000313" key="2">
    <source>
        <dbReference type="EMBL" id="ACO63837.1"/>
    </source>
</evidence>
<proteinExistence type="predicted"/>